<dbReference type="GO" id="GO:0008757">
    <property type="term" value="F:S-adenosylmethionine-dependent methyltransferase activity"/>
    <property type="evidence" value="ECO:0007669"/>
    <property type="project" value="InterPro"/>
</dbReference>
<dbReference type="InterPro" id="IPR013216">
    <property type="entry name" value="Methyltransf_11"/>
</dbReference>
<dbReference type="Gene3D" id="3.40.50.150">
    <property type="entry name" value="Vaccinia Virus protein VP39"/>
    <property type="match status" value="1"/>
</dbReference>
<keyword evidence="2" id="KW-0808">Transferase</keyword>
<dbReference type="InterPro" id="IPR029063">
    <property type="entry name" value="SAM-dependent_MTases_sf"/>
</dbReference>
<keyword evidence="2" id="KW-0489">Methyltransferase</keyword>
<name>A0A7W9B7C0_9SPHN</name>
<dbReference type="CDD" id="cd02440">
    <property type="entry name" value="AdoMet_MTases"/>
    <property type="match status" value="1"/>
</dbReference>
<dbReference type="Proteomes" id="UP000537161">
    <property type="component" value="Unassembled WGS sequence"/>
</dbReference>
<dbReference type="AlphaFoldDB" id="A0A7W9B7C0"/>
<dbReference type="EMBL" id="JACIJH010000010">
    <property type="protein sequence ID" value="MBB5707605.1"/>
    <property type="molecule type" value="Genomic_DNA"/>
</dbReference>
<evidence type="ECO:0000259" key="1">
    <source>
        <dbReference type="Pfam" id="PF08241"/>
    </source>
</evidence>
<gene>
    <name evidence="2" type="ORF">FHR21_002972</name>
</gene>
<protein>
    <submittedName>
        <fullName evidence="2">2-polyprenyl-3-methyl-5-hydroxy-6-metoxy-1, 4-benzoquinol methylase</fullName>
    </submittedName>
</protein>
<feature type="domain" description="Methyltransferase type 11" evidence="1">
    <location>
        <begin position="43"/>
        <end position="97"/>
    </location>
</feature>
<accession>A0A7W9B7C0</accession>
<evidence type="ECO:0000313" key="3">
    <source>
        <dbReference type="Proteomes" id="UP000537161"/>
    </source>
</evidence>
<dbReference type="Pfam" id="PF08241">
    <property type="entry name" value="Methyltransf_11"/>
    <property type="match status" value="1"/>
</dbReference>
<dbReference type="GO" id="GO:0032259">
    <property type="term" value="P:methylation"/>
    <property type="evidence" value="ECO:0007669"/>
    <property type="project" value="UniProtKB-KW"/>
</dbReference>
<keyword evidence="3" id="KW-1185">Reference proteome</keyword>
<evidence type="ECO:0000313" key="2">
    <source>
        <dbReference type="EMBL" id="MBB5707605.1"/>
    </source>
</evidence>
<dbReference type="SUPFAM" id="SSF53335">
    <property type="entry name" value="S-adenosyl-L-methionine-dependent methyltransferases"/>
    <property type="match status" value="1"/>
</dbReference>
<dbReference type="RefSeq" id="WP_221235190.1">
    <property type="nucleotide sequence ID" value="NZ_JACIJH010000010.1"/>
</dbReference>
<proteinExistence type="predicted"/>
<reference evidence="2 3" key="1">
    <citation type="submission" date="2020-08" db="EMBL/GenBank/DDBJ databases">
        <title>Genomic Encyclopedia of Type Strains, Phase IV (KMG-IV): sequencing the most valuable type-strain genomes for metagenomic binning, comparative biology and taxonomic classification.</title>
        <authorList>
            <person name="Goeker M."/>
        </authorList>
    </citation>
    <scope>NUCLEOTIDE SEQUENCE [LARGE SCALE GENOMIC DNA]</scope>
    <source>
        <strain evidence="2 3">DSM 27163</strain>
    </source>
</reference>
<organism evidence="2 3">
    <name type="scientific">Sphingopyxis panaciterrulae</name>
    <dbReference type="NCBI Taxonomy" id="462372"/>
    <lineage>
        <taxon>Bacteria</taxon>
        <taxon>Pseudomonadati</taxon>
        <taxon>Pseudomonadota</taxon>
        <taxon>Alphaproteobacteria</taxon>
        <taxon>Sphingomonadales</taxon>
        <taxon>Sphingomonadaceae</taxon>
        <taxon>Sphingopyxis</taxon>
    </lineage>
</organism>
<sequence>MLIEPARKDAMKILDIGGTADFWRALPGLYRDPNVSITVVNLGTEERRDENIHVVDGDACALPFDDNSFDIVHSNSVIEHVGHWREMEQMAKEVRRLAPQYFVQTPNVWFPVEPHFKLPFVHWLPEQTRSMIVQATRRSRKFRDAGEATRYVQRISLLSATQLQCLFPDAHIWRERVLGLTKSLVAERFPTA</sequence>
<comment type="caution">
    <text evidence="2">The sequence shown here is derived from an EMBL/GenBank/DDBJ whole genome shotgun (WGS) entry which is preliminary data.</text>
</comment>